<evidence type="ECO:0000313" key="4">
    <source>
        <dbReference type="Proteomes" id="UP000193642"/>
    </source>
</evidence>
<reference evidence="3 4" key="1">
    <citation type="submission" date="2016-07" db="EMBL/GenBank/DDBJ databases">
        <title>Pervasive Adenine N6-methylation of Active Genes in Fungi.</title>
        <authorList>
            <consortium name="DOE Joint Genome Institute"/>
            <person name="Mondo S.J."/>
            <person name="Dannebaum R.O."/>
            <person name="Kuo R.C."/>
            <person name="Labutti K."/>
            <person name="Haridas S."/>
            <person name="Kuo A."/>
            <person name="Salamov A."/>
            <person name="Ahrendt S.R."/>
            <person name="Lipzen A."/>
            <person name="Sullivan W."/>
            <person name="Andreopoulos W.B."/>
            <person name="Clum A."/>
            <person name="Lindquist E."/>
            <person name="Daum C."/>
            <person name="Ramamoorthy G.K."/>
            <person name="Gryganskyi A."/>
            <person name="Culley D."/>
            <person name="Magnuson J.K."/>
            <person name="James T.Y."/>
            <person name="O'Malley M.A."/>
            <person name="Stajich J.E."/>
            <person name="Spatafora J.W."/>
            <person name="Visel A."/>
            <person name="Grigoriev I.V."/>
        </authorList>
    </citation>
    <scope>NUCLEOTIDE SEQUENCE [LARGE SCALE GENOMIC DNA]</scope>
    <source>
        <strain evidence="3 4">JEL800</strain>
    </source>
</reference>
<evidence type="ECO:0000313" key="3">
    <source>
        <dbReference type="EMBL" id="ORY47079.1"/>
    </source>
</evidence>
<organism evidence="3 4">
    <name type="scientific">Rhizoclosmatium globosum</name>
    <dbReference type="NCBI Taxonomy" id="329046"/>
    <lineage>
        <taxon>Eukaryota</taxon>
        <taxon>Fungi</taxon>
        <taxon>Fungi incertae sedis</taxon>
        <taxon>Chytridiomycota</taxon>
        <taxon>Chytridiomycota incertae sedis</taxon>
        <taxon>Chytridiomycetes</taxon>
        <taxon>Chytridiales</taxon>
        <taxon>Chytriomycetaceae</taxon>
        <taxon>Rhizoclosmatium</taxon>
    </lineage>
</organism>
<dbReference type="OrthoDB" id="4218123at2759"/>
<feature type="transmembrane region" description="Helical" evidence="1">
    <location>
        <begin position="221"/>
        <end position="242"/>
    </location>
</feature>
<dbReference type="STRING" id="329046.A0A1Y2CJ73"/>
<name>A0A1Y2CJ73_9FUNG</name>
<comment type="caution">
    <text evidence="3">The sequence shown here is derived from an EMBL/GenBank/DDBJ whole genome shotgun (WGS) entry which is preliminary data.</text>
</comment>
<feature type="transmembrane region" description="Helical" evidence="1">
    <location>
        <begin position="149"/>
        <end position="170"/>
    </location>
</feature>
<dbReference type="PANTHER" id="PTHR39470">
    <property type="entry name" value="CHROMOSOME 10, WHOLE GENOME SHOTGUN SEQUENCE"/>
    <property type="match status" value="1"/>
</dbReference>
<keyword evidence="2" id="KW-0732">Signal</keyword>
<sequence length="353" mass="38367">MSYELALFVLLPLVFSTLNSWWGKTLKSGSSGSSGGDGGSAGSARRKESAFDSAALVVCVCGTVLAALGASLAYLDSSNLLKKYNVTPLTPTATFLESARRFHGGVIPNNTKPLVKMLKSSEARYLYLQAGHHAFTACSWCQLDSAMDFFLYSLPFILAEYILAAILVGFVSSTPLRLSWRLRGTVALLLTLIGELFILISPSSFLDSPVSPIQTSIVRRAVFGILSLAMAMVTSALDLSVIDRLDLVLEKQRVLFSRLQGSRLARSALFSTSQLRDKWVLEMSASNQDDINDLIKEDADFKRERADILKQHNIPQMIQVSQQISASIIQSAKADGFLPAGVDPLPPLTVDDL</sequence>
<protein>
    <submittedName>
        <fullName evidence="3">Uncharacterized protein</fullName>
    </submittedName>
</protein>
<evidence type="ECO:0000256" key="1">
    <source>
        <dbReference type="SAM" id="Phobius"/>
    </source>
</evidence>
<gene>
    <name evidence="3" type="ORF">BCR33DRAFT_116502</name>
</gene>
<proteinExistence type="predicted"/>
<keyword evidence="1" id="KW-0812">Transmembrane</keyword>
<feature type="signal peptide" evidence="2">
    <location>
        <begin position="1"/>
        <end position="16"/>
    </location>
</feature>
<dbReference type="PANTHER" id="PTHR39470:SF1">
    <property type="entry name" value="CHORISMATE SYNTHASE PROTEIN"/>
    <property type="match status" value="1"/>
</dbReference>
<feature type="transmembrane region" description="Helical" evidence="1">
    <location>
        <begin position="182"/>
        <end position="201"/>
    </location>
</feature>
<feature type="transmembrane region" description="Helical" evidence="1">
    <location>
        <begin position="54"/>
        <end position="75"/>
    </location>
</feature>
<evidence type="ECO:0000256" key="2">
    <source>
        <dbReference type="SAM" id="SignalP"/>
    </source>
</evidence>
<dbReference type="Proteomes" id="UP000193642">
    <property type="component" value="Unassembled WGS sequence"/>
</dbReference>
<dbReference type="AlphaFoldDB" id="A0A1Y2CJ73"/>
<keyword evidence="1" id="KW-0472">Membrane</keyword>
<feature type="chain" id="PRO_5012598560" evidence="2">
    <location>
        <begin position="17"/>
        <end position="353"/>
    </location>
</feature>
<keyword evidence="1" id="KW-1133">Transmembrane helix</keyword>
<dbReference type="EMBL" id="MCGO01000015">
    <property type="protein sequence ID" value="ORY47079.1"/>
    <property type="molecule type" value="Genomic_DNA"/>
</dbReference>
<accession>A0A1Y2CJ73</accession>
<keyword evidence="4" id="KW-1185">Reference proteome</keyword>